<evidence type="ECO:0000256" key="1">
    <source>
        <dbReference type="SAM" id="Phobius"/>
    </source>
</evidence>
<dbReference type="AlphaFoldDB" id="A0A1B4XC38"/>
<feature type="transmembrane region" description="Helical" evidence="1">
    <location>
        <begin position="135"/>
        <end position="158"/>
    </location>
</feature>
<dbReference type="RefSeq" id="WP_096359049.1">
    <property type="nucleotide sequence ID" value="NZ_AP014879.1"/>
</dbReference>
<sequence length="165" mass="17459">MPLKTLIDICLLRAAPQDLPVSRAGMIGALAAYAAAGVVGVLDVLAFENAIVAAVVDTLLLAAVTHLVLQWRRLENRLTQTLTALAGCGAVLSLLAWGAAGLAREAFQPEWIWAVFLLWYTLVFGHILRHALSITLAAGIAASLLYLIFSIGVTGVFMNPAPVTN</sequence>
<keyword evidence="1" id="KW-0472">Membrane</keyword>
<proteinExistence type="predicted"/>
<feature type="transmembrane region" description="Helical" evidence="1">
    <location>
        <begin position="50"/>
        <end position="69"/>
    </location>
</feature>
<gene>
    <name evidence="2" type="ORF">SCL_0038</name>
</gene>
<keyword evidence="3" id="KW-1185">Reference proteome</keyword>
<feature type="transmembrane region" description="Helical" evidence="1">
    <location>
        <begin position="81"/>
        <end position="99"/>
    </location>
</feature>
<keyword evidence="1" id="KW-0812">Transmembrane</keyword>
<organism evidence="2 3">
    <name type="scientific">Sulfuricaulis limicola</name>
    <dbReference type="NCBI Taxonomy" id="1620215"/>
    <lineage>
        <taxon>Bacteria</taxon>
        <taxon>Pseudomonadati</taxon>
        <taxon>Pseudomonadota</taxon>
        <taxon>Gammaproteobacteria</taxon>
        <taxon>Acidiferrobacterales</taxon>
        <taxon>Acidiferrobacteraceae</taxon>
        <taxon>Sulfuricaulis</taxon>
    </lineage>
</organism>
<evidence type="ECO:0000313" key="2">
    <source>
        <dbReference type="EMBL" id="BAV32363.1"/>
    </source>
</evidence>
<protein>
    <submittedName>
        <fullName evidence="2">Uncharacterized protein</fullName>
    </submittedName>
</protein>
<reference evidence="2 3" key="1">
    <citation type="submission" date="2015-05" db="EMBL/GenBank/DDBJ databases">
        <title>Complete genome sequence of a sulfur-oxidizing gammaproteobacterium strain HA5.</title>
        <authorList>
            <person name="Miura A."/>
            <person name="Kojima H."/>
            <person name="Fukui M."/>
        </authorList>
    </citation>
    <scope>NUCLEOTIDE SEQUENCE [LARGE SCALE GENOMIC DNA]</scope>
    <source>
        <strain evidence="2 3">HA5</strain>
    </source>
</reference>
<name>A0A1B4XC38_9GAMM</name>
<dbReference type="InParanoid" id="A0A1B4XC38"/>
<dbReference type="EMBL" id="AP014879">
    <property type="protein sequence ID" value="BAV32363.1"/>
    <property type="molecule type" value="Genomic_DNA"/>
</dbReference>
<evidence type="ECO:0000313" key="3">
    <source>
        <dbReference type="Proteomes" id="UP000243180"/>
    </source>
</evidence>
<keyword evidence="1" id="KW-1133">Transmembrane helix</keyword>
<feature type="transmembrane region" description="Helical" evidence="1">
    <location>
        <begin position="111"/>
        <end position="128"/>
    </location>
</feature>
<dbReference type="OrthoDB" id="6717649at2"/>
<dbReference type="Proteomes" id="UP000243180">
    <property type="component" value="Chromosome"/>
</dbReference>
<accession>A0A1B4XC38</accession>
<feature type="transmembrane region" description="Helical" evidence="1">
    <location>
        <begin position="21"/>
        <end position="44"/>
    </location>
</feature>
<dbReference type="KEGG" id="slim:SCL_0038"/>